<dbReference type="AlphaFoldDB" id="A0A0F7SHW5"/>
<evidence type="ECO:0000256" key="1">
    <source>
        <dbReference type="SAM" id="Phobius"/>
    </source>
</evidence>
<reference evidence="2" key="1">
    <citation type="submission" date="2014-08" db="EMBL/GenBank/DDBJ databases">
        <authorList>
            <person name="Sharma Rahul"/>
            <person name="Thines Marco"/>
        </authorList>
    </citation>
    <scope>NUCLEOTIDE SEQUENCE</scope>
</reference>
<feature type="transmembrane region" description="Helical" evidence="1">
    <location>
        <begin position="31"/>
        <end position="50"/>
    </location>
</feature>
<organism evidence="2">
    <name type="scientific">Phaffia rhodozyma</name>
    <name type="common">Yeast</name>
    <name type="synonym">Xanthophyllomyces dendrorhous</name>
    <dbReference type="NCBI Taxonomy" id="264483"/>
    <lineage>
        <taxon>Eukaryota</taxon>
        <taxon>Fungi</taxon>
        <taxon>Dikarya</taxon>
        <taxon>Basidiomycota</taxon>
        <taxon>Agaricomycotina</taxon>
        <taxon>Tremellomycetes</taxon>
        <taxon>Cystofilobasidiales</taxon>
        <taxon>Mrakiaceae</taxon>
        <taxon>Phaffia</taxon>
    </lineage>
</organism>
<keyword evidence="1" id="KW-1133">Transmembrane helix</keyword>
<keyword evidence="1" id="KW-0472">Membrane</keyword>
<keyword evidence="2" id="KW-0830">Ubiquinone</keyword>
<proteinExistence type="predicted"/>
<dbReference type="Pfam" id="PF06522">
    <property type="entry name" value="B12D"/>
    <property type="match status" value="1"/>
</dbReference>
<accession>A0A0F7SHW5</accession>
<keyword evidence="1" id="KW-0812">Transmembrane</keyword>
<name>A0A0F7SHW5_PHARH</name>
<dbReference type="InterPro" id="IPR010530">
    <property type="entry name" value="B12D"/>
</dbReference>
<dbReference type="EMBL" id="LN483167">
    <property type="protein sequence ID" value="CDZ97308.1"/>
    <property type="molecule type" value="Genomic_DNA"/>
</dbReference>
<protein>
    <submittedName>
        <fullName evidence="2">NADH-ubiquinone reductase complex 1 MLRQ subunit</fullName>
    </submittedName>
</protein>
<sequence length="114" mass="12833">MSSLHGSYIHRPTAMLGSRVARAIRQAPVEVYPLFAVVAFSLSFMTYTAIHTSKDATDVSFHPQSNPRPWEKLSPEYLESYTVRASCIAPHTPGHPTHYPTSDSFFDLKFKPIH</sequence>
<evidence type="ECO:0000313" key="2">
    <source>
        <dbReference type="EMBL" id="CDZ97308.1"/>
    </source>
</evidence>